<dbReference type="RefSeq" id="WP_119770988.1">
    <property type="nucleotide sequence ID" value="NZ_QYUO01000002.1"/>
</dbReference>
<name>A0A3A3FM91_9BURK</name>
<protein>
    <submittedName>
        <fullName evidence="1">Type VI secretion system tube protein Hcp</fullName>
    </submittedName>
</protein>
<dbReference type="NCBIfam" id="TIGR03344">
    <property type="entry name" value="VI_effect_Hcp1"/>
    <property type="match status" value="1"/>
</dbReference>
<proteinExistence type="predicted"/>
<dbReference type="Proteomes" id="UP000265955">
    <property type="component" value="Unassembled WGS sequence"/>
</dbReference>
<keyword evidence="2" id="KW-1185">Reference proteome</keyword>
<comment type="caution">
    <text evidence="1">The sequence shown here is derived from an EMBL/GenBank/DDBJ whole genome shotgun (WGS) entry which is preliminary data.</text>
</comment>
<dbReference type="AlphaFoldDB" id="A0A3A3FM91"/>
<accession>A0A3A3FM91</accession>
<dbReference type="Gene3D" id="2.30.110.20">
    <property type="entry name" value="Hcp1-like"/>
    <property type="match status" value="1"/>
</dbReference>
<reference evidence="2" key="1">
    <citation type="submission" date="2018-09" db="EMBL/GenBank/DDBJ databases">
        <authorList>
            <person name="Zhu H."/>
        </authorList>
    </citation>
    <scope>NUCLEOTIDE SEQUENCE [LARGE SCALE GENOMIC DNA]</scope>
    <source>
        <strain evidence="2">K1R23-30</strain>
    </source>
</reference>
<organism evidence="1 2">
    <name type="scientific">Noviherbaspirillum saxi</name>
    <dbReference type="NCBI Taxonomy" id="2320863"/>
    <lineage>
        <taxon>Bacteria</taxon>
        <taxon>Pseudomonadati</taxon>
        <taxon>Pseudomonadota</taxon>
        <taxon>Betaproteobacteria</taxon>
        <taxon>Burkholderiales</taxon>
        <taxon>Oxalobacteraceae</taxon>
        <taxon>Noviherbaspirillum</taxon>
    </lineage>
</organism>
<evidence type="ECO:0000313" key="2">
    <source>
        <dbReference type="Proteomes" id="UP000265955"/>
    </source>
</evidence>
<dbReference type="SUPFAM" id="SSF141452">
    <property type="entry name" value="Hcp1-like"/>
    <property type="match status" value="1"/>
</dbReference>
<dbReference type="EMBL" id="QYUO01000002">
    <property type="protein sequence ID" value="RJF95841.1"/>
    <property type="molecule type" value="Genomic_DNA"/>
</dbReference>
<dbReference type="PANTHER" id="PTHR36152:SF5">
    <property type="entry name" value="PROTEIN HCP1"/>
    <property type="match status" value="1"/>
</dbReference>
<dbReference type="OrthoDB" id="5066999at2"/>
<dbReference type="Pfam" id="PF05638">
    <property type="entry name" value="T6SS_HCP"/>
    <property type="match status" value="1"/>
</dbReference>
<dbReference type="InterPro" id="IPR008514">
    <property type="entry name" value="T6SS_Hcp"/>
</dbReference>
<gene>
    <name evidence="1" type="ORF">D3871_20960</name>
</gene>
<evidence type="ECO:0000313" key="1">
    <source>
        <dbReference type="EMBL" id="RJF95841.1"/>
    </source>
</evidence>
<dbReference type="InterPro" id="IPR053165">
    <property type="entry name" value="HSI-I_assembly_Hcp1"/>
</dbReference>
<dbReference type="PANTHER" id="PTHR36152">
    <property type="entry name" value="CYTOPLASMIC PROTEIN-RELATED"/>
    <property type="match status" value="1"/>
</dbReference>
<sequence>MKDIYLKFEGGDTKIEGESRDEGHPKWLEAHSWTHLIRQPKSATASTSGGHTAERCEHGDMVFVKDIDSTSPSLWLACSQGDTFSKVTIEFMRANGKEKVKYLEIVLNQVIVSSVTPSVHEEGLPMESVALKYASVKWTYTVQGIDGKKGGSNPQMWSLAKNKATEAI</sequence>
<dbReference type="InterPro" id="IPR036624">
    <property type="entry name" value="Hcp1-lik_sf"/>
</dbReference>